<dbReference type="AlphaFoldDB" id="A0A5C3LQF0"/>
<feature type="compositionally biased region" description="Polar residues" evidence="1">
    <location>
        <begin position="160"/>
        <end position="176"/>
    </location>
</feature>
<dbReference type="STRING" id="68775.A0A5C3LQF0"/>
<keyword evidence="4" id="KW-1185">Reference proteome</keyword>
<feature type="transmembrane region" description="Helical" evidence="2">
    <location>
        <begin position="185"/>
        <end position="207"/>
    </location>
</feature>
<evidence type="ECO:0008006" key="5">
    <source>
        <dbReference type="Google" id="ProtNLM"/>
    </source>
</evidence>
<dbReference type="EMBL" id="ML213622">
    <property type="protein sequence ID" value="TFK35389.1"/>
    <property type="molecule type" value="Genomic_DNA"/>
</dbReference>
<keyword evidence="2" id="KW-0472">Membrane</keyword>
<name>A0A5C3LQF0_9AGAR</name>
<keyword evidence="2" id="KW-1133">Transmembrane helix</keyword>
<feature type="region of interest" description="Disordered" evidence="1">
    <location>
        <begin position="155"/>
        <end position="176"/>
    </location>
</feature>
<reference evidence="3 4" key="1">
    <citation type="journal article" date="2019" name="Nat. Ecol. Evol.">
        <title>Megaphylogeny resolves global patterns of mushroom evolution.</title>
        <authorList>
            <person name="Varga T."/>
            <person name="Krizsan K."/>
            <person name="Foldi C."/>
            <person name="Dima B."/>
            <person name="Sanchez-Garcia M."/>
            <person name="Sanchez-Ramirez S."/>
            <person name="Szollosi G.J."/>
            <person name="Szarkandi J.G."/>
            <person name="Papp V."/>
            <person name="Albert L."/>
            <person name="Andreopoulos W."/>
            <person name="Angelini C."/>
            <person name="Antonin V."/>
            <person name="Barry K.W."/>
            <person name="Bougher N.L."/>
            <person name="Buchanan P."/>
            <person name="Buyck B."/>
            <person name="Bense V."/>
            <person name="Catcheside P."/>
            <person name="Chovatia M."/>
            <person name="Cooper J."/>
            <person name="Damon W."/>
            <person name="Desjardin D."/>
            <person name="Finy P."/>
            <person name="Geml J."/>
            <person name="Haridas S."/>
            <person name="Hughes K."/>
            <person name="Justo A."/>
            <person name="Karasinski D."/>
            <person name="Kautmanova I."/>
            <person name="Kiss B."/>
            <person name="Kocsube S."/>
            <person name="Kotiranta H."/>
            <person name="LaButti K.M."/>
            <person name="Lechner B.E."/>
            <person name="Liimatainen K."/>
            <person name="Lipzen A."/>
            <person name="Lukacs Z."/>
            <person name="Mihaltcheva S."/>
            <person name="Morgado L.N."/>
            <person name="Niskanen T."/>
            <person name="Noordeloos M.E."/>
            <person name="Ohm R.A."/>
            <person name="Ortiz-Santana B."/>
            <person name="Ovrebo C."/>
            <person name="Racz N."/>
            <person name="Riley R."/>
            <person name="Savchenko A."/>
            <person name="Shiryaev A."/>
            <person name="Soop K."/>
            <person name="Spirin V."/>
            <person name="Szebenyi C."/>
            <person name="Tomsovsky M."/>
            <person name="Tulloss R.E."/>
            <person name="Uehling J."/>
            <person name="Grigoriev I.V."/>
            <person name="Vagvolgyi C."/>
            <person name="Papp T."/>
            <person name="Martin F.M."/>
            <person name="Miettinen O."/>
            <person name="Hibbett D.S."/>
            <person name="Nagy L.G."/>
        </authorList>
    </citation>
    <scope>NUCLEOTIDE SEQUENCE [LARGE SCALE GENOMIC DNA]</scope>
    <source>
        <strain evidence="3 4">CBS 166.37</strain>
    </source>
</reference>
<evidence type="ECO:0000313" key="3">
    <source>
        <dbReference type="EMBL" id="TFK35389.1"/>
    </source>
</evidence>
<dbReference type="Proteomes" id="UP000308652">
    <property type="component" value="Unassembled WGS sequence"/>
</dbReference>
<gene>
    <name evidence="3" type="ORF">BDQ12DRAFT_726135</name>
</gene>
<dbReference type="OrthoDB" id="3265734at2759"/>
<keyword evidence="2" id="KW-0812">Transmembrane</keyword>
<dbReference type="Gene3D" id="2.60.120.260">
    <property type="entry name" value="Galactose-binding domain-like"/>
    <property type="match status" value="1"/>
</dbReference>
<evidence type="ECO:0000256" key="2">
    <source>
        <dbReference type="SAM" id="Phobius"/>
    </source>
</evidence>
<proteinExistence type="predicted"/>
<protein>
    <recommendedName>
        <fullName evidence="5">Mid2 domain-containing protein</fullName>
    </recommendedName>
</protein>
<sequence>MTTLLRIDDRDPSIVYSPDQWRGAGTVGDFDGTSMETLASGATSQLHFTGTSIAVFGSILGINNQIQGNPISTYSIDGKLVHQFAPSRENDLQVNVIFYQSDTLPQGNHTLLVTSLGDQGTFYLDYFEVTSDSSITGSPILTSLLSTATKTLSPTPAAVSQPTLSPNSASIPNGSSSKKVSIGPIVGGMLGGLVLLVIILTCLMIAVRWRRRRHQPYCSADFLRQMGQRTNLDSLEVNSHNQASQRRSQLPPGFHGAPEPFYLGTSQRKQAIISAI</sequence>
<organism evidence="3 4">
    <name type="scientific">Crucibulum laeve</name>
    <dbReference type="NCBI Taxonomy" id="68775"/>
    <lineage>
        <taxon>Eukaryota</taxon>
        <taxon>Fungi</taxon>
        <taxon>Dikarya</taxon>
        <taxon>Basidiomycota</taxon>
        <taxon>Agaricomycotina</taxon>
        <taxon>Agaricomycetes</taxon>
        <taxon>Agaricomycetidae</taxon>
        <taxon>Agaricales</taxon>
        <taxon>Agaricineae</taxon>
        <taxon>Nidulariaceae</taxon>
        <taxon>Crucibulum</taxon>
    </lineage>
</organism>
<evidence type="ECO:0000256" key="1">
    <source>
        <dbReference type="SAM" id="MobiDB-lite"/>
    </source>
</evidence>
<accession>A0A5C3LQF0</accession>
<evidence type="ECO:0000313" key="4">
    <source>
        <dbReference type="Proteomes" id="UP000308652"/>
    </source>
</evidence>